<dbReference type="STRING" id="1798381.A2721_02675"/>
<dbReference type="Pfam" id="PF08843">
    <property type="entry name" value="AbiEii"/>
    <property type="match status" value="1"/>
</dbReference>
<dbReference type="AlphaFoldDB" id="A0A1F6A551"/>
<evidence type="ECO:0000313" key="2">
    <source>
        <dbReference type="Proteomes" id="UP000177871"/>
    </source>
</evidence>
<evidence type="ECO:0000313" key="1">
    <source>
        <dbReference type="EMBL" id="OGG19407.1"/>
    </source>
</evidence>
<dbReference type="EMBL" id="MFJK01000007">
    <property type="protein sequence ID" value="OGG19407.1"/>
    <property type="molecule type" value="Genomic_DNA"/>
</dbReference>
<gene>
    <name evidence="1" type="ORF">A2721_02675</name>
</gene>
<accession>A0A1F6A551</accession>
<sequence>MGKTILTPKQYQFLELAAADPKIVANFYLTGGTALSEFYLHHRLSEDIDLFCPKEEVDQKFVEIFLKKISPKMAIQYLRPTVFLGLVSYKLVFTDKTELKVDFNYYPFLQIDSGTKFNNLSVDSLYDIAANKLHTLFMRPRSRDYVDLYFILQQENYPLEKLIIDAKIKFDWHIDNTTLASQFSRVQDLVSTDLPKMLVPFDQEKMEKFFLDLAKSLKGKIFKE</sequence>
<protein>
    <recommendedName>
        <fullName evidence="3">Nucleotidyltransferase</fullName>
    </recommendedName>
</protein>
<comment type="caution">
    <text evidence="1">The sequence shown here is derived from an EMBL/GenBank/DDBJ whole genome shotgun (WGS) entry which is preliminary data.</text>
</comment>
<dbReference type="InterPro" id="IPR014942">
    <property type="entry name" value="AbiEii"/>
</dbReference>
<dbReference type="Gene3D" id="3.10.450.620">
    <property type="entry name" value="JHP933, nucleotidyltransferase-like core domain"/>
    <property type="match status" value="1"/>
</dbReference>
<name>A0A1F6A551_9BACT</name>
<dbReference type="Proteomes" id="UP000177871">
    <property type="component" value="Unassembled WGS sequence"/>
</dbReference>
<evidence type="ECO:0008006" key="3">
    <source>
        <dbReference type="Google" id="ProtNLM"/>
    </source>
</evidence>
<organism evidence="1 2">
    <name type="scientific">Candidatus Gottesmanbacteria bacterium RIFCSPHIGHO2_01_FULL_47_48</name>
    <dbReference type="NCBI Taxonomy" id="1798381"/>
    <lineage>
        <taxon>Bacteria</taxon>
        <taxon>Candidatus Gottesmaniibacteriota</taxon>
    </lineage>
</organism>
<reference evidence="1 2" key="1">
    <citation type="journal article" date="2016" name="Nat. Commun.">
        <title>Thousands of microbial genomes shed light on interconnected biogeochemical processes in an aquifer system.</title>
        <authorList>
            <person name="Anantharaman K."/>
            <person name="Brown C.T."/>
            <person name="Hug L.A."/>
            <person name="Sharon I."/>
            <person name="Castelle C.J."/>
            <person name="Probst A.J."/>
            <person name="Thomas B.C."/>
            <person name="Singh A."/>
            <person name="Wilkins M.J."/>
            <person name="Karaoz U."/>
            <person name="Brodie E.L."/>
            <person name="Williams K.H."/>
            <person name="Hubbard S.S."/>
            <person name="Banfield J.F."/>
        </authorList>
    </citation>
    <scope>NUCLEOTIDE SEQUENCE [LARGE SCALE GENOMIC DNA]</scope>
</reference>
<proteinExistence type="predicted"/>